<evidence type="ECO:0000256" key="2">
    <source>
        <dbReference type="SAM" id="Phobius"/>
    </source>
</evidence>
<organism evidence="3">
    <name type="scientific">uncultured Friedmanniella sp</name>
    <dbReference type="NCBI Taxonomy" id="335381"/>
    <lineage>
        <taxon>Bacteria</taxon>
        <taxon>Bacillati</taxon>
        <taxon>Actinomycetota</taxon>
        <taxon>Actinomycetes</taxon>
        <taxon>Propionibacteriales</taxon>
        <taxon>Nocardioidaceae</taxon>
        <taxon>Friedmanniella</taxon>
        <taxon>environmental samples</taxon>
    </lineage>
</organism>
<keyword evidence="2" id="KW-1133">Transmembrane helix</keyword>
<reference evidence="3" key="1">
    <citation type="submission" date="2020-02" db="EMBL/GenBank/DDBJ databases">
        <authorList>
            <person name="Meier V. D."/>
        </authorList>
    </citation>
    <scope>NUCLEOTIDE SEQUENCE</scope>
    <source>
        <strain evidence="3">AVDCRST_MAG48</strain>
    </source>
</reference>
<feature type="transmembrane region" description="Helical" evidence="2">
    <location>
        <begin position="35"/>
        <end position="52"/>
    </location>
</feature>
<keyword evidence="2" id="KW-0472">Membrane</keyword>
<accession>A0A6J4K8K3</accession>
<gene>
    <name evidence="3" type="ORF">AVDCRST_MAG48-1172</name>
</gene>
<protein>
    <submittedName>
        <fullName evidence="3">Uncharacterized protein</fullName>
    </submittedName>
</protein>
<evidence type="ECO:0000313" key="3">
    <source>
        <dbReference type="EMBL" id="CAA9299110.1"/>
    </source>
</evidence>
<sequence>MGPRARRSATSRPGRPAPAPARRGGEAMELSVSELLAWLVVVLALVGLPLVMTDPEETRRRLGPRVLARLERLATQLRPEDEPDPLVEALRAQLRREKLIADVQRLRRLVAHDEAMSATRQLGNRIAYASLVAELESLRDATTPFAAVAGLPVAASAAPGSSWTDELVLSAPARGRTWSDDGQRPPAVEVLELGPRRRTAH</sequence>
<proteinExistence type="predicted"/>
<dbReference type="AlphaFoldDB" id="A0A6J4K8K3"/>
<evidence type="ECO:0000256" key="1">
    <source>
        <dbReference type="SAM" id="MobiDB-lite"/>
    </source>
</evidence>
<feature type="region of interest" description="Disordered" evidence="1">
    <location>
        <begin position="174"/>
        <end position="201"/>
    </location>
</feature>
<keyword evidence="2" id="KW-0812">Transmembrane</keyword>
<name>A0A6J4K8K3_9ACTN</name>
<feature type="region of interest" description="Disordered" evidence="1">
    <location>
        <begin position="1"/>
        <end position="24"/>
    </location>
</feature>
<dbReference type="EMBL" id="CADCTS010000168">
    <property type="protein sequence ID" value="CAA9299110.1"/>
    <property type="molecule type" value="Genomic_DNA"/>
</dbReference>